<gene>
    <name evidence="9 11" type="primary">lnt</name>
    <name evidence="11" type="ORF">NA8A_00880</name>
</gene>
<dbReference type="GO" id="GO:0016410">
    <property type="term" value="F:N-acyltransferase activity"/>
    <property type="evidence" value="ECO:0007669"/>
    <property type="project" value="UniProtKB-UniRule"/>
</dbReference>
<protein>
    <recommendedName>
        <fullName evidence="9">Apolipoprotein N-acyltransferase</fullName>
        <shortName evidence="9">ALP N-acyltransferase</shortName>
        <ecNumber evidence="9">2.3.1.269</ecNumber>
    </recommendedName>
</protein>
<accession>K2PT20</accession>
<dbReference type="UniPathway" id="UPA00666"/>
<evidence type="ECO:0000313" key="11">
    <source>
        <dbReference type="EMBL" id="EKF44252.1"/>
    </source>
</evidence>
<dbReference type="Pfam" id="PF00795">
    <property type="entry name" value="CN_hydrolase"/>
    <property type="match status" value="1"/>
</dbReference>
<reference evidence="11 12" key="1">
    <citation type="journal article" date="2012" name="J. Bacteriol.">
        <title>Genome Sequence of Nitratireductor indicus Type Strain C115.</title>
        <authorList>
            <person name="Lai Q."/>
            <person name="Li G."/>
            <person name="Yu Z."/>
            <person name="Shao Z."/>
        </authorList>
    </citation>
    <scope>NUCLEOTIDE SEQUENCE [LARGE SCALE GENOMIC DNA]</scope>
    <source>
        <strain evidence="11 12">C115</strain>
    </source>
</reference>
<comment type="caution">
    <text evidence="11">The sequence shown here is derived from an EMBL/GenBank/DDBJ whole genome shotgun (WGS) entry which is preliminary data.</text>
</comment>
<dbReference type="InterPro" id="IPR045378">
    <property type="entry name" value="LNT_N"/>
</dbReference>
<evidence type="ECO:0000256" key="2">
    <source>
        <dbReference type="ARBA" id="ARBA00010065"/>
    </source>
</evidence>
<dbReference type="OrthoDB" id="9804277at2"/>
<keyword evidence="7 9" id="KW-0472">Membrane</keyword>
<dbReference type="EC" id="2.3.1.269" evidence="9"/>
<evidence type="ECO:0000313" key="12">
    <source>
        <dbReference type="Proteomes" id="UP000007374"/>
    </source>
</evidence>
<dbReference type="NCBIfam" id="TIGR00546">
    <property type="entry name" value="lnt"/>
    <property type="match status" value="1"/>
</dbReference>
<dbReference type="InterPro" id="IPR004563">
    <property type="entry name" value="Apolipo_AcylTrfase"/>
</dbReference>
<evidence type="ECO:0000256" key="4">
    <source>
        <dbReference type="ARBA" id="ARBA00022679"/>
    </source>
</evidence>
<keyword evidence="11" id="KW-0449">Lipoprotein</keyword>
<comment type="similarity">
    <text evidence="2 9">Belongs to the CN hydrolase family. Apolipoprotein N-acyltransferase subfamily.</text>
</comment>
<dbReference type="STRING" id="721133.SAMN05216176_102177"/>
<dbReference type="SUPFAM" id="SSF56317">
    <property type="entry name" value="Carbon-nitrogen hydrolase"/>
    <property type="match status" value="1"/>
</dbReference>
<evidence type="ECO:0000256" key="3">
    <source>
        <dbReference type="ARBA" id="ARBA00022475"/>
    </source>
</evidence>
<dbReference type="Proteomes" id="UP000007374">
    <property type="component" value="Unassembled WGS sequence"/>
</dbReference>
<dbReference type="eggNOG" id="COG0815">
    <property type="taxonomic scope" value="Bacteria"/>
</dbReference>
<keyword evidence="12" id="KW-1185">Reference proteome</keyword>
<dbReference type="RefSeq" id="WP_009449330.1">
    <property type="nucleotide sequence ID" value="NZ_AMSI01000001.1"/>
</dbReference>
<sequence length="527" mass="56993">MEGLAGRVILLSGWRRSLLAFAAGVAAALALPPFDFFAACFVAFPILVWLLDGAVGERRGLFARFRPAFSVGWWFGFGYFLFGLWWIGKALLVDAENFAWAFPFAAVGLPAFLALFYGIAAGLARVLWSDGILRIFALAFSFALMEWLRANILTGFPWNSIGYAAMPTVLTMQSAKVFGLNGMNALAVLAFSLPSLIGTRKNRTIGICLLAGLLALHLGYGYARLQSKEEAGKSIAIRIVQPSVLQDEKWDAAEQSRIFALLLDLSNAPVPEGKAKPDVIVWPETAVPFLFGDRPEALVQIGSMLEDGQTLLAGAVRVETGEVSAGERYYNSVVAIGSDGVIQDAVDKLHLVPFGEYLPFKSVLENFGLGPVVHAIGPYSSGSSRHAITVAKEARILPFICYEVIFPQLLSDAQNKSDILLNVTNDAWFGVSPGPYQHFRQAQIRAVETGLPLVRAANNGISAVVDPYGRVVDALDLNAVGVLDVRLVLQRGDKFSLTLPGTNAPFLALCFGVMALLGRSIRRLSPN</sequence>
<feature type="transmembrane region" description="Helical" evidence="9">
    <location>
        <begin position="204"/>
        <end position="223"/>
    </location>
</feature>
<evidence type="ECO:0000256" key="5">
    <source>
        <dbReference type="ARBA" id="ARBA00022692"/>
    </source>
</evidence>
<comment type="function">
    <text evidence="9">Catalyzes the phospholipid dependent N-acylation of the N-terminal cysteine of apolipoprotein, the last step in lipoprotein maturation.</text>
</comment>
<dbReference type="PANTHER" id="PTHR38686:SF1">
    <property type="entry name" value="APOLIPOPROTEIN N-ACYLTRANSFERASE"/>
    <property type="match status" value="1"/>
</dbReference>
<keyword evidence="4 9" id="KW-0808">Transferase</keyword>
<keyword evidence="5 9" id="KW-0812">Transmembrane</keyword>
<evidence type="ECO:0000256" key="8">
    <source>
        <dbReference type="ARBA" id="ARBA00023315"/>
    </source>
</evidence>
<evidence type="ECO:0000256" key="9">
    <source>
        <dbReference type="HAMAP-Rule" id="MF_01148"/>
    </source>
</evidence>
<feature type="transmembrane region" description="Helical" evidence="9">
    <location>
        <begin position="36"/>
        <end position="55"/>
    </location>
</feature>
<feature type="transmembrane region" description="Helical" evidence="9">
    <location>
        <begin position="12"/>
        <end position="30"/>
    </location>
</feature>
<dbReference type="PATRIC" id="fig|1231190.3.peg.189"/>
<dbReference type="Gene3D" id="3.60.110.10">
    <property type="entry name" value="Carbon-nitrogen hydrolase"/>
    <property type="match status" value="1"/>
</dbReference>
<dbReference type="GO" id="GO:0005886">
    <property type="term" value="C:plasma membrane"/>
    <property type="evidence" value="ECO:0007669"/>
    <property type="project" value="UniProtKB-SubCell"/>
</dbReference>
<feature type="transmembrane region" description="Helical" evidence="9">
    <location>
        <begin position="100"/>
        <end position="123"/>
    </location>
</feature>
<dbReference type="InterPro" id="IPR003010">
    <property type="entry name" value="C-N_Hydrolase"/>
</dbReference>
<comment type="catalytic activity">
    <reaction evidence="9">
        <text>N-terminal S-1,2-diacyl-sn-glyceryl-L-cysteinyl-[lipoprotein] + a glycerophospholipid = N-acyl-S-1,2-diacyl-sn-glyceryl-L-cysteinyl-[lipoprotein] + a 2-acyl-sn-glycero-3-phospholipid + H(+)</text>
        <dbReference type="Rhea" id="RHEA:48228"/>
        <dbReference type="Rhea" id="RHEA-COMP:14681"/>
        <dbReference type="Rhea" id="RHEA-COMP:14684"/>
        <dbReference type="ChEBI" id="CHEBI:15378"/>
        <dbReference type="ChEBI" id="CHEBI:136912"/>
        <dbReference type="ChEBI" id="CHEBI:140656"/>
        <dbReference type="ChEBI" id="CHEBI:140657"/>
        <dbReference type="ChEBI" id="CHEBI:140660"/>
        <dbReference type="EC" id="2.3.1.269"/>
    </reaction>
</comment>
<organism evidence="11 12">
    <name type="scientific">Nitratireductor indicus C115</name>
    <dbReference type="NCBI Taxonomy" id="1231190"/>
    <lineage>
        <taxon>Bacteria</taxon>
        <taxon>Pseudomonadati</taxon>
        <taxon>Pseudomonadota</taxon>
        <taxon>Alphaproteobacteria</taxon>
        <taxon>Hyphomicrobiales</taxon>
        <taxon>Phyllobacteriaceae</taxon>
        <taxon>Nitratireductor</taxon>
    </lineage>
</organism>
<feature type="domain" description="CN hydrolase" evidence="10">
    <location>
        <begin position="240"/>
        <end position="489"/>
    </location>
</feature>
<dbReference type="PROSITE" id="PS50263">
    <property type="entry name" value="CN_HYDROLASE"/>
    <property type="match status" value="1"/>
</dbReference>
<evidence type="ECO:0000259" key="10">
    <source>
        <dbReference type="PROSITE" id="PS50263"/>
    </source>
</evidence>
<keyword evidence="6 9" id="KW-1133">Transmembrane helix</keyword>
<evidence type="ECO:0000256" key="7">
    <source>
        <dbReference type="ARBA" id="ARBA00023136"/>
    </source>
</evidence>
<dbReference type="Pfam" id="PF20154">
    <property type="entry name" value="LNT_N"/>
    <property type="match status" value="1"/>
</dbReference>
<keyword evidence="8 9" id="KW-0012">Acyltransferase</keyword>
<keyword evidence="3 9" id="KW-1003">Cell membrane</keyword>
<feature type="transmembrane region" description="Helical" evidence="9">
    <location>
        <begin position="178"/>
        <end position="197"/>
    </location>
</feature>
<dbReference type="EMBL" id="AMSI01000001">
    <property type="protein sequence ID" value="EKF44252.1"/>
    <property type="molecule type" value="Genomic_DNA"/>
</dbReference>
<proteinExistence type="inferred from homology"/>
<dbReference type="InterPro" id="IPR036526">
    <property type="entry name" value="C-N_Hydrolase_sf"/>
</dbReference>
<dbReference type="CDD" id="cd07571">
    <property type="entry name" value="ALP_N-acyl_transferase"/>
    <property type="match status" value="1"/>
</dbReference>
<evidence type="ECO:0000256" key="1">
    <source>
        <dbReference type="ARBA" id="ARBA00004651"/>
    </source>
</evidence>
<dbReference type="HAMAP" id="MF_01148">
    <property type="entry name" value="Lnt"/>
    <property type="match status" value="1"/>
</dbReference>
<feature type="transmembrane region" description="Helical" evidence="9">
    <location>
        <begin position="504"/>
        <end position="521"/>
    </location>
</feature>
<name>K2PT20_9HYPH</name>
<dbReference type="AlphaFoldDB" id="K2PT20"/>
<dbReference type="GO" id="GO:0042158">
    <property type="term" value="P:lipoprotein biosynthetic process"/>
    <property type="evidence" value="ECO:0007669"/>
    <property type="project" value="UniProtKB-UniRule"/>
</dbReference>
<comment type="pathway">
    <text evidence="9">Protein modification; lipoprotein biosynthesis (N-acyl transfer).</text>
</comment>
<feature type="transmembrane region" description="Helical" evidence="9">
    <location>
        <begin position="67"/>
        <end position="88"/>
    </location>
</feature>
<feature type="transmembrane region" description="Helical" evidence="9">
    <location>
        <begin position="135"/>
        <end position="158"/>
    </location>
</feature>
<dbReference type="PANTHER" id="PTHR38686">
    <property type="entry name" value="APOLIPOPROTEIN N-ACYLTRANSFERASE"/>
    <property type="match status" value="1"/>
</dbReference>
<evidence type="ECO:0000256" key="6">
    <source>
        <dbReference type="ARBA" id="ARBA00022989"/>
    </source>
</evidence>
<comment type="subcellular location">
    <subcellularLocation>
        <location evidence="1 9">Cell membrane</location>
        <topology evidence="1 9">Multi-pass membrane protein</topology>
    </subcellularLocation>
</comment>